<evidence type="ECO:0000256" key="4">
    <source>
        <dbReference type="SAM" id="SignalP"/>
    </source>
</evidence>
<dbReference type="GO" id="GO:0030246">
    <property type="term" value="F:carbohydrate binding"/>
    <property type="evidence" value="ECO:0007669"/>
    <property type="project" value="UniProtKB-ARBA"/>
</dbReference>
<name>A0A2U8FE73_9HELI</name>
<dbReference type="Gene3D" id="3.40.50.2300">
    <property type="match status" value="2"/>
</dbReference>
<dbReference type="Proteomes" id="UP000244890">
    <property type="component" value="Chromosome"/>
</dbReference>
<feature type="chain" id="PRO_5015916863" evidence="4">
    <location>
        <begin position="18"/>
        <end position="304"/>
    </location>
</feature>
<comment type="subcellular location">
    <subcellularLocation>
        <location evidence="1">Cell envelope</location>
    </subcellularLocation>
</comment>
<dbReference type="InterPro" id="IPR025997">
    <property type="entry name" value="SBP_2_dom"/>
</dbReference>
<keyword evidence="3 4" id="KW-0732">Signal</keyword>
<proteinExistence type="inferred from homology"/>
<evidence type="ECO:0000256" key="2">
    <source>
        <dbReference type="ARBA" id="ARBA00007639"/>
    </source>
</evidence>
<dbReference type="CDD" id="cd06312">
    <property type="entry name" value="PBP1_ABC_sugar_binding-like"/>
    <property type="match status" value="1"/>
</dbReference>
<dbReference type="EMBL" id="CP021886">
    <property type="protein sequence ID" value="AWI34454.1"/>
    <property type="molecule type" value="Genomic_DNA"/>
</dbReference>
<evidence type="ECO:0000256" key="1">
    <source>
        <dbReference type="ARBA" id="ARBA00004196"/>
    </source>
</evidence>
<accession>A0A2U8FE73</accession>
<dbReference type="AlphaFoldDB" id="A0A2U8FE73"/>
<gene>
    <name evidence="6" type="ORF">CDV25_06520</name>
</gene>
<dbReference type="InterPro" id="IPR028082">
    <property type="entry name" value="Peripla_BP_I"/>
</dbReference>
<dbReference type="Pfam" id="PF13407">
    <property type="entry name" value="Peripla_BP_4"/>
    <property type="match status" value="1"/>
</dbReference>
<dbReference type="PANTHER" id="PTHR46847">
    <property type="entry name" value="D-ALLOSE-BINDING PERIPLASMIC PROTEIN-RELATED"/>
    <property type="match status" value="1"/>
</dbReference>
<reference evidence="6 7" key="1">
    <citation type="submission" date="2017-06" db="EMBL/GenBank/DDBJ databases">
        <title>Complete genome of Helicobacter apodemus.</title>
        <authorList>
            <person name="Cho S."/>
        </authorList>
    </citation>
    <scope>NUCLEOTIDE SEQUENCE [LARGE SCALE GENOMIC DNA]</scope>
    <source>
        <strain evidence="7">SNUVETPUB-15-01</strain>
    </source>
</reference>
<dbReference type="PANTHER" id="PTHR46847:SF1">
    <property type="entry name" value="D-ALLOSE-BINDING PERIPLASMIC PROTEIN-RELATED"/>
    <property type="match status" value="1"/>
</dbReference>
<protein>
    <submittedName>
        <fullName evidence="6">Sugar ABC transporter substrate-binding protein</fullName>
    </submittedName>
</protein>
<dbReference type="GO" id="GO:0030313">
    <property type="term" value="C:cell envelope"/>
    <property type="evidence" value="ECO:0007669"/>
    <property type="project" value="UniProtKB-SubCell"/>
</dbReference>
<dbReference type="SUPFAM" id="SSF53822">
    <property type="entry name" value="Periplasmic binding protein-like I"/>
    <property type="match status" value="1"/>
</dbReference>
<evidence type="ECO:0000259" key="5">
    <source>
        <dbReference type="Pfam" id="PF13407"/>
    </source>
</evidence>
<evidence type="ECO:0000256" key="3">
    <source>
        <dbReference type="ARBA" id="ARBA00022729"/>
    </source>
</evidence>
<feature type="signal peptide" evidence="4">
    <location>
        <begin position="1"/>
        <end position="17"/>
    </location>
</feature>
<dbReference type="OrthoDB" id="257716at2"/>
<evidence type="ECO:0000313" key="7">
    <source>
        <dbReference type="Proteomes" id="UP000244890"/>
    </source>
</evidence>
<organism evidence="6 7">
    <name type="scientific">Helicobacter apodemus</name>
    <dbReference type="NCBI Taxonomy" id="135569"/>
    <lineage>
        <taxon>Bacteria</taxon>
        <taxon>Pseudomonadati</taxon>
        <taxon>Campylobacterota</taxon>
        <taxon>Epsilonproteobacteria</taxon>
        <taxon>Campylobacterales</taxon>
        <taxon>Helicobacteraceae</taxon>
        <taxon>Helicobacter</taxon>
    </lineage>
</organism>
<feature type="domain" description="Periplasmic binding protein" evidence="5">
    <location>
        <begin position="23"/>
        <end position="269"/>
    </location>
</feature>
<dbReference type="RefSeq" id="WP_108911270.1">
    <property type="nucleotide sequence ID" value="NZ_CP021886.1"/>
</dbReference>
<sequence>MLKKFLIVSIFCCMALAKDVNIVFISGGKDTDPFWNVVKNGFQDAGKELNIKTDYRNSPTGDLTELARLMQSAISKRPDGIVVTIRDRNSLSKEIKRAIDLKIPVINVNSGQEYTKELGISMFIGMNEYRAGLLAGQKVKEERGDAIKSFVCANHDITNFLQEQRCQGFADGLGIKNDMVDVGQDPTEIQKRIEPFLTKVDAILTTGPQSTEPVINLLKNKKLNNKPYFVAFDLSKDTVNAIKNDMIAFTIDQQPYLQGYLPVIFLNKYVRYGMLPSQDEILTGPAFITKDNVKFVEEYAGKYR</sequence>
<dbReference type="KEGG" id="had:CDV25_06520"/>
<evidence type="ECO:0000313" key="6">
    <source>
        <dbReference type="EMBL" id="AWI34454.1"/>
    </source>
</evidence>
<comment type="similarity">
    <text evidence="2">Belongs to the bacterial solute-binding protein 2 family.</text>
</comment>